<evidence type="ECO:0000313" key="4">
    <source>
        <dbReference type="Proteomes" id="UP000199555"/>
    </source>
</evidence>
<evidence type="ECO:0000256" key="1">
    <source>
        <dbReference type="ARBA" id="ARBA00022527"/>
    </source>
</evidence>
<keyword evidence="1" id="KW-0723">Serine/threonine-protein kinase</keyword>
<dbReference type="Gene3D" id="3.30.565.10">
    <property type="entry name" value="Histidine kinase-like ATPase, C-terminal domain"/>
    <property type="match status" value="1"/>
</dbReference>
<gene>
    <name evidence="3" type="ORF">SAMN04487971_11439</name>
</gene>
<dbReference type="RefSeq" id="WP_090756869.1">
    <property type="nucleotide sequence ID" value="NZ_FNGE01000014.1"/>
</dbReference>
<protein>
    <submittedName>
        <fullName evidence="3">Serine/threonine-protein kinase RsbW</fullName>
    </submittedName>
</protein>
<feature type="domain" description="Histidine kinase/HSP90-like ATPase" evidence="2">
    <location>
        <begin position="9"/>
        <end position="131"/>
    </location>
</feature>
<sequence>MSRTEFTIRATLEEVDGLSRSLADLARPCLPAEKLVGLEIAVAEALNNVVLHGYKGREGTISAALVIRDAAVTVEIRDRGQRVPEGALAAARSLDDLDPLVESGRGLGLIAGLSDRLDYDSGPDGNRLTLEFDRQDAAA</sequence>
<dbReference type="EMBL" id="FNGE01000014">
    <property type="protein sequence ID" value="SDL59519.1"/>
    <property type="molecule type" value="Genomic_DNA"/>
</dbReference>
<accession>A0A1G9LC00</accession>
<dbReference type="GO" id="GO:0004674">
    <property type="term" value="F:protein serine/threonine kinase activity"/>
    <property type="evidence" value="ECO:0007669"/>
    <property type="project" value="UniProtKB-KW"/>
</dbReference>
<dbReference type="InterPro" id="IPR050267">
    <property type="entry name" value="Anti-sigma-factor_SerPK"/>
</dbReference>
<dbReference type="OrthoDB" id="7507932at2"/>
<dbReference type="PANTHER" id="PTHR35526:SF3">
    <property type="entry name" value="ANTI-SIGMA-F FACTOR RSBW"/>
    <property type="match status" value="1"/>
</dbReference>
<proteinExistence type="predicted"/>
<dbReference type="InterPro" id="IPR036890">
    <property type="entry name" value="HATPase_C_sf"/>
</dbReference>
<evidence type="ECO:0000259" key="2">
    <source>
        <dbReference type="Pfam" id="PF13581"/>
    </source>
</evidence>
<evidence type="ECO:0000313" key="3">
    <source>
        <dbReference type="EMBL" id="SDL59519.1"/>
    </source>
</evidence>
<dbReference type="AlphaFoldDB" id="A0A1G9LC00"/>
<dbReference type="STRING" id="525640.SAMN04487971_11439"/>
<keyword evidence="3" id="KW-0418">Kinase</keyword>
<dbReference type="CDD" id="cd16936">
    <property type="entry name" value="HATPase_RsbW-like"/>
    <property type="match status" value="1"/>
</dbReference>
<dbReference type="SUPFAM" id="SSF55874">
    <property type="entry name" value="ATPase domain of HSP90 chaperone/DNA topoisomerase II/histidine kinase"/>
    <property type="match status" value="1"/>
</dbReference>
<keyword evidence="3" id="KW-0808">Transferase</keyword>
<name>A0A1G9LC00_9RHOB</name>
<keyword evidence="4" id="KW-1185">Reference proteome</keyword>
<dbReference type="Pfam" id="PF13581">
    <property type="entry name" value="HATPase_c_2"/>
    <property type="match status" value="1"/>
</dbReference>
<organism evidence="3 4">
    <name type="scientific">Paracoccus chinensis</name>
    <dbReference type="NCBI Taxonomy" id="525640"/>
    <lineage>
        <taxon>Bacteria</taxon>
        <taxon>Pseudomonadati</taxon>
        <taxon>Pseudomonadota</taxon>
        <taxon>Alphaproteobacteria</taxon>
        <taxon>Rhodobacterales</taxon>
        <taxon>Paracoccaceae</taxon>
        <taxon>Paracoccus</taxon>
    </lineage>
</organism>
<dbReference type="Proteomes" id="UP000199555">
    <property type="component" value="Unassembled WGS sequence"/>
</dbReference>
<dbReference type="PANTHER" id="PTHR35526">
    <property type="entry name" value="ANTI-SIGMA-F FACTOR RSBW-RELATED"/>
    <property type="match status" value="1"/>
</dbReference>
<reference evidence="4" key="1">
    <citation type="submission" date="2016-10" db="EMBL/GenBank/DDBJ databases">
        <authorList>
            <person name="Varghese N."/>
            <person name="Submissions S."/>
        </authorList>
    </citation>
    <scope>NUCLEOTIDE SEQUENCE [LARGE SCALE GENOMIC DNA]</scope>
    <source>
        <strain evidence="4">CGMCC 1.7655</strain>
    </source>
</reference>
<dbReference type="InterPro" id="IPR003594">
    <property type="entry name" value="HATPase_dom"/>
</dbReference>